<evidence type="ECO:0000313" key="3">
    <source>
        <dbReference type="EMBL" id="MFE9174413.1"/>
    </source>
</evidence>
<protein>
    <submittedName>
        <fullName evidence="3">DUF2249 domain-containing protein</fullName>
    </submittedName>
</protein>
<accession>A0ABW6L2S7</accession>
<dbReference type="InterPro" id="IPR018720">
    <property type="entry name" value="DUF2249"/>
</dbReference>
<dbReference type="RefSeq" id="WP_388354286.1">
    <property type="nucleotide sequence ID" value="NZ_JBIAFJ010000054.1"/>
</dbReference>
<evidence type="ECO:0000313" key="4">
    <source>
        <dbReference type="Proteomes" id="UP001601197"/>
    </source>
</evidence>
<gene>
    <name evidence="3" type="ORF">ACFYNZ_34105</name>
</gene>
<dbReference type="Pfam" id="PF01814">
    <property type="entry name" value="Hemerythrin"/>
    <property type="match status" value="1"/>
</dbReference>
<organism evidence="3 4">
    <name type="scientific">Streptomyces kebangsaanensis</name>
    <dbReference type="NCBI Taxonomy" id="864058"/>
    <lineage>
        <taxon>Bacteria</taxon>
        <taxon>Bacillati</taxon>
        <taxon>Actinomycetota</taxon>
        <taxon>Actinomycetes</taxon>
        <taxon>Kitasatosporales</taxon>
        <taxon>Streptomycetaceae</taxon>
        <taxon>Streptomyces</taxon>
    </lineage>
</organism>
<feature type="domain" description="Hemerythrin-like" evidence="1">
    <location>
        <begin position="28"/>
        <end position="144"/>
    </location>
</feature>
<dbReference type="Pfam" id="PF10006">
    <property type="entry name" value="DUF2249"/>
    <property type="match status" value="1"/>
</dbReference>
<reference evidence="3 4" key="1">
    <citation type="submission" date="2024-10" db="EMBL/GenBank/DDBJ databases">
        <title>The Natural Products Discovery Center: Release of the First 8490 Sequenced Strains for Exploring Actinobacteria Biosynthetic Diversity.</title>
        <authorList>
            <person name="Kalkreuter E."/>
            <person name="Kautsar S.A."/>
            <person name="Yang D."/>
            <person name="Bader C.D."/>
            <person name="Teijaro C.N."/>
            <person name="Fluegel L."/>
            <person name="Davis C.M."/>
            <person name="Simpson J.R."/>
            <person name="Lauterbach L."/>
            <person name="Steele A.D."/>
            <person name="Gui C."/>
            <person name="Meng S."/>
            <person name="Li G."/>
            <person name="Viehrig K."/>
            <person name="Ye F."/>
            <person name="Su P."/>
            <person name="Kiefer A.F."/>
            <person name="Nichols A."/>
            <person name="Cepeda A.J."/>
            <person name="Yan W."/>
            <person name="Fan B."/>
            <person name="Jiang Y."/>
            <person name="Adhikari A."/>
            <person name="Zheng C.-J."/>
            <person name="Schuster L."/>
            <person name="Cowan T.M."/>
            <person name="Smanski M.J."/>
            <person name="Chevrette M.G."/>
            <person name="De Carvalho L.P.S."/>
            <person name="Shen B."/>
        </authorList>
    </citation>
    <scope>NUCLEOTIDE SEQUENCE [LARGE SCALE GENOMIC DNA]</scope>
    <source>
        <strain evidence="3 4">NPDC007147</strain>
    </source>
</reference>
<proteinExistence type="predicted"/>
<dbReference type="InterPro" id="IPR012312">
    <property type="entry name" value="Hemerythrin-like"/>
</dbReference>
<feature type="domain" description="DUF2249" evidence="2">
    <location>
        <begin position="174"/>
        <end position="242"/>
    </location>
</feature>
<comment type="caution">
    <text evidence="3">The sequence shown here is derived from an EMBL/GenBank/DDBJ whole genome shotgun (WGS) entry which is preliminary data.</text>
</comment>
<name>A0ABW6L2S7_9ACTN</name>
<evidence type="ECO:0000259" key="1">
    <source>
        <dbReference type="Pfam" id="PF01814"/>
    </source>
</evidence>
<evidence type="ECO:0000259" key="2">
    <source>
        <dbReference type="Pfam" id="PF10006"/>
    </source>
</evidence>
<dbReference type="EMBL" id="JBIAFJ010000054">
    <property type="protein sequence ID" value="MFE9174413.1"/>
    <property type="molecule type" value="Genomic_DNA"/>
</dbReference>
<dbReference type="Proteomes" id="UP001601197">
    <property type="component" value="Unassembled WGS sequence"/>
</dbReference>
<sequence length="247" mass="26286">MTQSFEVHIRNTATDPAVQAEAAILAAARRLLAGLRPKTALLTELHLGHSAREQARAALTDYCAGEVRRHLAATDQALYAPAAGAAETRLLVKALRATSSAVGARIDALASADDADAAAAAAQDVVGLLTVHLSVEETVLLPALAALPGADLPLLAADFEALLEGGRLEQPAVVDVTAVPHGRRHPRIFARYARLAPGEAFTLVNNHDPKPLRREFEATHPGAFTWDYLESGPQRWRVRIGRKATST</sequence>
<keyword evidence="4" id="KW-1185">Reference proteome</keyword>